<dbReference type="SUPFAM" id="SSF48613">
    <property type="entry name" value="Heme oxygenase-like"/>
    <property type="match status" value="1"/>
</dbReference>
<accession>A0AAU8FC57</accession>
<dbReference type="InterPro" id="IPR016084">
    <property type="entry name" value="Haem_Oase-like_multi-hlx"/>
</dbReference>
<dbReference type="AlphaFoldDB" id="A0AAU8FC57"/>
<sequence length="73" mass="8242">MGLTPQNGASYFWGYGARTGDLWKTFISFLTQFAREPEEREEVIASAKKTFTIIDRWLGLHDPAGRNGAGNEY</sequence>
<organism evidence="1">
    <name type="scientific">Dyadobacter sp. 676</name>
    <dbReference type="NCBI Taxonomy" id="3088362"/>
    <lineage>
        <taxon>Bacteria</taxon>
        <taxon>Pseudomonadati</taxon>
        <taxon>Bacteroidota</taxon>
        <taxon>Cytophagia</taxon>
        <taxon>Cytophagales</taxon>
        <taxon>Spirosomataceae</taxon>
        <taxon>Dyadobacter</taxon>
    </lineage>
</organism>
<evidence type="ECO:0000313" key="1">
    <source>
        <dbReference type="EMBL" id="XCH22118.1"/>
    </source>
</evidence>
<dbReference type="RefSeq" id="WP_353717451.1">
    <property type="nucleotide sequence ID" value="NZ_CP159289.1"/>
</dbReference>
<name>A0AAU8FC57_9BACT</name>
<dbReference type="EMBL" id="CP159289">
    <property type="protein sequence ID" value="XCH22118.1"/>
    <property type="molecule type" value="Genomic_DNA"/>
</dbReference>
<protein>
    <submittedName>
        <fullName evidence="1">Uncharacterized protein</fullName>
    </submittedName>
</protein>
<reference evidence="1" key="1">
    <citation type="submission" date="2024-06" db="EMBL/GenBank/DDBJ databases">
        <title>Sequencing and assembly of the genome of Dyadobacter sp. strain 676, a symbiont of Cyamopsis tetragonoloba.</title>
        <authorList>
            <person name="Guro P."/>
            <person name="Sazanova A."/>
            <person name="Kuznetsova I."/>
            <person name="Belimov A."/>
            <person name="Safronova V."/>
        </authorList>
    </citation>
    <scope>NUCLEOTIDE SEQUENCE</scope>
    <source>
        <strain evidence="1">676</strain>
    </source>
</reference>
<dbReference type="Gene3D" id="1.20.910.10">
    <property type="entry name" value="Heme oxygenase-like"/>
    <property type="match status" value="1"/>
</dbReference>
<gene>
    <name evidence="1" type="ORF">ABV298_17345</name>
</gene>
<proteinExistence type="predicted"/>